<dbReference type="InterPro" id="IPR033132">
    <property type="entry name" value="GH_1_N_CS"/>
</dbReference>
<keyword evidence="3 6" id="KW-0326">Glycosidase</keyword>
<keyword evidence="8" id="KW-0472">Membrane</keyword>
<dbReference type="AlphaFoldDB" id="A0A9Q0FTL1"/>
<reference evidence="9" key="1">
    <citation type="submission" date="2022-02" db="EMBL/GenBank/DDBJ databases">
        <authorList>
            <person name="Henning P.M."/>
            <person name="McCubbin A.G."/>
            <person name="Shore J.S."/>
        </authorList>
    </citation>
    <scope>NUCLEOTIDE SEQUENCE</scope>
    <source>
        <strain evidence="9">F60SS</strain>
        <tissue evidence="9">Leaves</tissue>
    </source>
</reference>
<dbReference type="Pfam" id="PF00232">
    <property type="entry name" value="Glyco_hydro_1"/>
    <property type="match status" value="1"/>
</dbReference>
<dbReference type="GO" id="GO:0008422">
    <property type="term" value="F:beta-glucosidase activity"/>
    <property type="evidence" value="ECO:0007669"/>
    <property type="project" value="TreeGrafter"/>
</dbReference>
<evidence type="ECO:0008006" key="11">
    <source>
        <dbReference type="Google" id="ProtNLM"/>
    </source>
</evidence>
<dbReference type="PANTHER" id="PTHR10353">
    <property type="entry name" value="GLYCOSYL HYDROLASE"/>
    <property type="match status" value="1"/>
</dbReference>
<organism evidence="9 10">
    <name type="scientific">Turnera subulata</name>
    <dbReference type="NCBI Taxonomy" id="218843"/>
    <lineage>
        <taxon>Eukaryota</taxon>
        <taxon>Viridiplantae</taxon>
        <taxon>Streptophyta</taxon>
        <taxon>Embryophyta</taxon>
        <taxon>Tracheophyta</taxon>
        <taxon>Spermatophyta</taxon>
        <taxon>Magnoliopsida</taxon>
        <taxon>eudicotyledons</taxon>
        <taxon>Gunneridae</taxon>
        <taxon>Pentapetalae</taxon>
        <taxon>rosids</taxon>
        <taxon>fabids</taxon>
        <taxon>Malpighiales</taxon>
        <taxon>Passifloraceae</taxon>
        <taxon>Turnera</taxon>
    </lineage>
</organism>
<evidence type="ECO:0000313" key="10">
    <source>
        <dbReference type="Proteomes" id="UP001141552"/>
    </source>
</evidence>
<dbReference type="Gene3D" id="3.20.20.80">
    <property type="entry name" value="Glycosidases"/>
    <property type="match status" value="1"/>
</dbReference>
<evidence type="ECO:0000256" key="3">
    <source>
        <dbReference type="ARBA" id="ARBA00023295"/>
    </source>
</evidence>
<feature type="region of interest" description="Disordered" evidence="7">
    <location>
        <begin position="512"/>
        <end position="536"/>
    </location>
</feature>
<proteinExistence type="inferred from homology"/>
<feature type="transmembrane region" description="Helical" evidence="8">
    <location>
        <begin position="6"/>
        <end position="25"/>
    </location>
</feature>
<comment type="caution">
    <text evidence="9">The sequence shown here is derived from an EMBL/GenBank/DDBJ whole genome shotgun (WGS) entry which is preliminary data.</text>
</comment>
<evidence type="ECO:0000256" key="7">
    <source>
        <dbReference type="SAM" id="MobiDB-lite"/>
    </source>
</evidence>
<evidence type="ECO:0000256" key="1">
    <source>
        <dbReference type="ARBA" id="ARBA00010838"/>
    </source>
</evidence>
<evidence type="ECO:0000313" key="9">
    <source>
        <dbReference type="EMBL" id="KAJ4837604.1"/>
    </source>
</evidence>
<sequence>MGTHQGFGFVPFIFMVFVSVMVVSVSGDNMMPIKSPSQLVNRCNFPKGFVFGTATAAYQIEGAAKEGGRGPSVWDTFTEKYPDKIKDHSSGAVADDSYHRYKEDVALLKDYGFDAYRFSISWSRLLPTGRVEGGVNQEGINYYNNVINELIANGIQPFVTLYHWDAPQALEDEYLSFLSPKIADDFAKYADLCFKTYGDRVKKWITLNEPLTIAANSYGSGGFAPGRCSKHVNPNCTGGDSSTEPYISAHNMILAHAAAVKVYREKYQASQKGEIGITLNSNWFISMTDSLADRLAVARALAFNYDWFMEPLNFGTYPADMVKNVGSRLPQFTQEQAAMVKGSFDFIGLNHYTSNYIADAECNKKDPPTYFSDSCVNGSFARNGVNIGPTTVSSWLYIYPKGIEDLLLYTKYKYNDPVIYITENGVGEPNTGSVSLEDKQRVDYYSRYLLFVRRAIKIGANIKGYFAWSLLDNFEWADGYSIRFGITFVDYKDGMKRYPKNSAKMFKEMLACGSESRGQQQQSTDSKKNPDNTKEL</sequence>
<dbReference type="Proteomes" id="UP001141552">
    <property type="component" value="Unassembled WGS sequence"/>
</dbReference>
<feature type="active site" description="Nucleophile" evidence="4">
    <location>
        <position position="423"/>
    </location>
</feature>
<name>A0A9Q0FTL1_9ROSI</name>
<keyword evidence="10" id="KW-1185">Reference proteome</keyword>
<evidence type="ECO:0000256" key="8">
    <source>
        <dbReference type="SAM" id="Phobius"/>
    </source>
</evidence>
<dbReference type="PANTHER" id="PTHR10353:SF237">
    <property type="entry name" value="BETA-GLUCOSIDASE 12-RELATED"/>
    <property type="match status" value="1"/>
</dbReference>
<dbReference type="EMBL" id="JAKUCV010003787">
    <property type="protein sequence ID" value="KAJ4837604.1"/>
    <property type="molecule type" value="Genomic_DNA"/>
</dbReference>
<dbReference type="InterPro" id="IPR017853">
    <property type="entry name" value="GH"/>
</dbReference>
<keyword evidence="8" id="KW-0812">Transmembrane</keyword>
<protein>
    <recommendedName>
        <fullName evidence="11">Beta-glucosidase</fullName>
    </recommendedName>
</protein>
<dbReference type="InterPro" id="IPR018120">
    <property type="entry name" value="Glyco_hydro_1_AS"/>
</dbReference>
<evidence type="ECO:0000256" key="5">
    <source>
        <dbReference type="RuleBase" id="RU003690"/>
    </source>
</evidence>
<dbReference type="PROSITE" id="PS00572">
    <property type="entry name" value="GLYCOSYL_HYDROL_F1_1"/>
    <property type="match status" value="1"/>
</dbReference>
<dbReference type="PRINTS" id="PR00131">
    <property type="entry name" value="GLHYDRLASE1"/>
</dbReference>
<feature type="compositionally biased region" description="Basic and acidic residues" evidence="7">
    <location>
        <begin position="525"/>
        <end position="536"/>
    </location>
</feature>
<reference evidence="9" key="2">
    <citation type="journal article" date="2023" name="Plants (Basel)">
        <title>Annotation of the Turnera subulata (Passifloraceae) Draft Genome Reveals the S-Locus Evolved after the Divergence of Turneroideae from Passifloroideae in a Stepwise Manner.</title>
        <authorList>
            <person name="Henning P.M."/>
            <person name="Roalson E.H."/>
            <person name="Mir W."/>
            <person name="McCubbin A.G."/>
            <person name="Shore J.S."/>
        </authorList>
    </citation>
    <scope>NUCLEOTIDE SEQUENCE</scope>
    <source>
        <strain evidence="9">F60SS</strain>
    </source>
</reference>
<dbReference type="SUPFAM" id="SSF51445">
    <property type="entry name" value="(Trans)glycosidases"/>
    <property type="match status" value="1"/>
</dbReference>
<dbReference type="GO" id="GO:0005975">
    <property type="term" value="P:carbohydrate metabolic process"/>
    <property type="evidence" value="ECO:0007669"/>
    <property type="project" value="InterPro"/>
</dbReference>
<evidence type="ECO:0000256" key="6">
    <source>
        <dbReference type="RuleBase" id="RU004468"/>
    </source>
</evidence>
<keyword evidence="8" id="KW-1133">Transmembrane helix</keyword>
<accession>A0A9Q0FTL1</accession>
<dbReference type="OrthoDB" id="65569at2759"/>
<dbReference type="FunFam" id="3.20.20.80:FF:000020">
    <property type="entry name" value="Beta-glucosidase 12"/>
    <property type="match status" value="1"/>
</dbReference>
<dbReference type="InterPro" id="IPR001360">
    <property type="entry name" value="Glyco_hydro_1"/>
</dbReference>
<dbReference type="PROSITE" id="PS00653">
    <property type="entry name" value="GLYCOSYL_HYDROL_F1_2"/>
    <property type="match status" value="1"/>
</dbReference>
<evidence type="ECO:0000256" key="4">
    <source>
        <dbReference type="PROSITE-ProRule" id="PRU10055"/>
    </source>
</evidence>
<comment type="similarity">
    <text evidence="1 5">Belongs to the glycosyl hydrolase 1 family.</text>
</comment>
<evidence type="ECO:0000256" key="2">
    <source>
        <dbReference type="ARBA" id="ARBA00022801"/>
    </source>
</evidence>
<gene>
    <name evidence="9" type="ORF">Tsubulata_050401</name>
</gene>
<keyword evidence="2 6" id="KW-0378">Hydrolase</keyword>